<evidence type="ECO:0000313" key="18">
    <source>
        <dbReference type="EMBL" id="VAW75688.1"/>
    </source>
</evidence>
<dbReference type="CDD" id="cd00082">
    <property type="entry name" value="HisKA"/>
    <property type="match status" value="1"/>
</dbReference>
<feature type="domain" description="HAMP" evidence="17">
    <location>
        <begin position="310"/>
        <end position="362"/>
    </location>
</feature>
<dbReference type="PROSITE" id="PS50112">
    <property type="entry name" value="PAS"/>
    <property type="match status" value="1"/>
</dbReference>
<keyword evidence="6 18" id="KW-0808">Transferase</keyword>
<sequence length="726" mass="80934">MAVAAVNRSRLGIWPMLILFGILLVSLSLMSDATHNSERFGRLYSWLLLLNALGLVVLLGLISTNLYWLVSQYRSRAPGARLTSRLVIAFVILAVLPIAVVYYFSLQFLQRGIDSWFDVEMEQAMDDALELSRGSLDVRLGDMLRLTEKVASELGEMSPTALPFGLYDYRVRSGATELTVFGMDGRIVASSSAESTDIVPRRPSDPALLSLAPGRSYVGLDPIDETGLNVRAVVPVTMSGRASEPLTLQALYPIPERLGRLASNVESQIVRYRKLAYLRTPLKYSYTLTLSLVVLLSLLSAVWVAFFSARRMVEPIGVLAEGTRAVAEGDYSKRLPVSSEDELGFLVRSFNDMTRRLSRARDQTRRGQQEVESQRAYLETVLGSLSSGVLSINGAGELRTVNESACQILGIDLSSELGESLADIQAQHTFLEPLLSLVGKRHTAQQLDWQEQVTLFDSAGRHVLMCRSTALPVSENLSGGEVVVFDDVTDLIRAQRDAAWGDVARRLAHEIKNPLTPIQLSAERLRHKYLKTMDESEAEVMDRATRTIVQQVDTLKDMVNAFGDYARAPMLQLEPLDMHELLRDIAELYRGSSLKIDLDLAETAPMISGDAGRMRQLLHNLFKNALEAVRHREDGELIVHSQWMQEDGERFIDLGFSDNGNGFSDEVLERLFEPYVTTKTRGTGLGLAIVKKIVEEHNGQIRAQNNDRHQACIELRFHAETRRTLS</sequence>
<dbReference type="PROSITE" id="PS50109">
    <property type="entry name" value="HIS_KIN"/>
    <property type="match status" value="1"/>
</dbReference>
<evidence type="ECO:0000256" key="14">
    <source>
        <dbReference type="SAM" id="Phobius"/>
    </source>
</evidence>
<feature type="transmembrane region" description="Helical" evidence="14">
    <location>
        <begin position="82"/>
        <end position="104"/>
    </location>
</feature>
<dbReference type="InterPro" id="IPR003661">
    <property type="entry name" value="HisK_dim/P_dom"/>
</dbReference>
<evidence type="ECO:0000256" key="9">
    <source>
        <dbReference type="ARBA" id="ARBA00022777"/>
    </source>
</evidence>
<gene>
    <name evidence="18" type="ORF">MNBD_GAMMA15-932</name>
</gene>
<comment type="subcellular location">
    <subcellularLocation>
        <location evidence="2">Cell membrane</location>
        <topology evidence="2">Multi-pass membrane protein</topology>
    </subcellularLocation>
</comment>
<dbReference type="PANTHER" id="PTHR42878">
    <property type="entry name" value="TWO-COMPONENT HISTIDINE KINASE"/>
    <property type="match status" value="1"/>
</dbReference>
<dbReference type="InterPro" id="IPR045671">
    <property type="entry name" value="NtrY-like_N"/>
</dbReference>
<keyword evidence="10" id="KW-0067">ATP-binding</keyword>
<dbReference type="GO" id="GO:0007234">
    <property type="term" value="P:osmosensory signaling via phosphorelay pathway"/>
    <property type="evidence" value="ECO:0007669"/>
    <property type="project" value="TreeGrafter"/>
</dbReference>
<feature type="transmembrane region" description="Helical" evidence="14">
    <location>
        <begin position="43"/>
        <end position="70"/>
    </location>
</feature>
<evidence type="ECO:0000256" key="11">
    <source>
        <dbReference type="ARBA" id="ARBA00022989"/>
    </source>
</evidence>
<dbReference type="SUPFAM" id="SSF47384">
    <property type="entry name" value="Homodimeric domain of signal transducing histidine kinase"/>
    <property type="match status" value="1"/>
</dbReference>
<evidence type="ECO:0000256" key="12">
    <source>
        <dbReference type="ARBA" id="ARBA00023012"/>
    </source>
</evidence>
<proteinExistence type="predicted"/>
<dbReference type="InterPro" id="IPR036097">
    <property type="entry name" value="HisK_dim/P_sf"/>
</dbReference>
<keyword evidence="9" id="KW-0418">Kinase</keyword>
<dbReference type="SUPFAM" id="SSF158472">
    <property type="entry name" value="HAMP domain-like"/>
    <property type="match status" value="1"/>
</dbReference>
<dbReference type="InterPro" id="IPR035965">
    <property type="entry name" value="PAS-like_dom_sf"/>
</dbReference>
<comment type="catalytic activity">
    <reaction evidence="1">
        <text>ATP + protein L-histidine = ADP + protein N-phospho-L-histidine.</text>
        <dbReference type="EC" id="2.7.13.3"/>
    </reaction>
</comment>
<evidence type="ECO:0000256" key="13">
    <source>
        <dbReference type="ARBA" id="ARBA00023136"/>
    </source>
</evidence>
<dbReference type="GO" id="GO:0030295">
    <property type="term" value="F:protein kinase activator activity"/>
    <property type="evidence" value="ECO:0007669"/>
    <property type="project" value="TreeGrafter"/>
</dbReference>
<dbReference type="InterPro" id="IPR050351">
    <property type="entry name" value="BphY/WalK/GraS-like"/>
</dbReference>
<dbReference type="PRINTS" id="PR00344">
    <property type="entry name" value="BCTRLSENSOR"/>
</dbReference>
<evidence type="ECO:0000256" key="4">
    <source>
        <dbReference type="ARBA" id="ARBA00022475"/>
    </source>
</evidence>
<dbReference type="Gene3D" id="3.30.450.20">
    <property type="entry name" value="PAS domain"/>
    <property type="match status" value="1"/>
</dbReference>
<evidence type="ECO:0000256" key="5">
    <source>
        <dbReference type="ARBA" id="ARBA00022553"/>
    </source>
</evidence>
<evidence type="ECO:0000256" key="6">
    <source>
        <dbReference type="ARBA" id="ARBA00022679"/>
    </source>
</evidence>
<keyword evidence="4" id="KW-1003">Cell membrane</keyword>
<dbReference type="GO" id="GO:0005886">
    <property type="term" value="C:plasma membrane"/>
    <property type="evidence" value="ECO:0007669"/>
    <property type="project" value="UniProtKB-SubCell"/>
</dbReference>
<dbReference type="InterPro" id="IPR036890">
    <property type="entry name" value="HATPase_C_sf"/>
</dbReference>
<dbReference type="GO" id="GO:0005524">
    <property type="term" value="F:ATP binding"/>
    <property type="evidence" value="ECO:0007669"/>
    <property type="project" value="UniProtKB-KW"/>
</dbReference>
<evidence type="ECO:0000256" key="1">
    <source>
        <dbReference type="ARBA" id="ARBA00000085"/>
    </source>
</evidence>
<dbReference type="Pfam" id="PF19312">
    <property type="entry name" value="NtrY_N"/>
    <property type="match status" value="1"/>
</dbReference>
<dbReference type="Pfam" id="PF02518">
    <property type="entry name" value="HATPase_c"/>
    <property type="match status" value="1"/>
</dbReference>
<dbReference type="CDD" id="cd06225">
    <property type="entry name" value="HAMP"/>
    <property type="match status" value="1"/>
</dbReference>
<dbReference type="Gene3D" id="1.10.287.130">
    <property type="match status" value="1"/>
</dbReference>
<evidence type="ECO:0000256" key="2">
    <source>
        <dbReference type="ARBA" id="ARBA00004651"/>
    </source>
</evidence>
<dbReference type="SUPFAM" id="SSF55874">
    <property type="entry name" value="ATPase domain of HSP90 chaperone/DNA topoisomerase II/histidine kinase"/>
    <property type="match status" value="1"/>
</dbReference>
<dbReference type="InterPro" id="IPR003660">
    <property type="entry name" value="HAMP_dom"/>
</dbReference>
<evidence type="ECO:0000259" key="16">
    <source>
        <dbReference type="PROSITE" id="PS50112"/>
    </source>
</evidence>
<dbReference type="GO" id="GO:0000156">
    <property type="term" value="F:phosphorelay response regulator activity"/>
    <property type="evidence" value="ECO:0007669"/>
    <property type="project" value="TreeGrafter"/>
</dbReference>
<dbReference type="Gene3D" id="6.10.340.10">
    <property type="match status" value="1"/>
</dbReference>
<dbReference type="Gene3D" id="3.30.565.10">
    <property type="entry name" value="Histidine kinase-like ATPase, C-terminal domain"/>
    <property type="match status" value="1"/>
</dbReference>
<keyword evidence="5" id="KW-0597">Phosphoprotein</keyword>
<keyword evidence="8" id="KW-0547">Nucleotide-binding</keyword>
<evidence type="ECO:0000256" key="7">
    <source>
        <dbReference type="ARBA" id="ARBA00022692"/>
    </source>
</evidence>
<name>A0A3B0Y4M0_9ZZZZ</name>
<dbReference type="InterPro" id="IPR003594">
    <property type="entry name" value="HATPase_dom"/>
</dbReference>
<evidence type="ECO:0000256" key="10">
    <source>
        <dbReference type="ARBA" id="ARBA00022840"/>
    </source>
</evidence>
<dbReference type="PANTHER" id="PTHR42878:SF7">
    <property type="entry name" value="SENSOR HISTIDINE KINASE GLRK"/>
    <property type="match status" value="1"/>
</dbReference>
<evidence type="ECO:0000259" key="17">
    <source>
        <dbReference type="PROSITE" id="PS50885"/>
    </source>
</evidence>
<dbReference type="InterPro" id="IPR000014">
    <property type="entry name" value="PAS"/>
</dbReference>
<dbReference type="Pfam" id="PF00512">
    <property type="entry name" value="HisKA"/>
    <property type="match status" value="1"/>
</dbReference>
<dbReference type="Pfam" id="PF13188">
    <property type="entry name" value="PAS_8"/>
    <property type="match status" value="1"/>
</dbReference>
<protein>
    <recommendedName>
        <fullName evidence="3">histidine kinase</fullName>
        <ecNumber evidence="3">2.7.13.3</ecNumber>
    </recommendedName>
</protein>
<reference evidence="18" key="1">
    <citation type="submission" date="2018-06" db="EMBL/GenBank/DDBJ databases">
        <authorList>
            <person name="Zhirakovskaya E."/>
        </authorList>
    </citation>
    <scope>NUCLEOTIDE SEQUENCE</scope>
</reference>
<dbReference type="PIRSF" id="PIRSF037532">
    <property type="entry name" value="STHK_NtrY"/>
    <property type="match status" value="1"/>
</dbReference>
<accession>A0A3B0Y4M0</accession>
<keyword evidence="7 14" id="KW-0812">Transmembrane</keyword>
<dbReference type="InterPro" id="IPR005467">
    <property type="entry name" value="His_kinase_dom"/>
</dbReference>
<keyword evidence="12" id="KW-0902">Two-component regulatory system</keyword>
<dbReference type="PROSITE" id="PS50885">
    <property type="entry name" value="HAMP"/>
    <property type="match status" value="1"/>
</dbReference>
<feature type="transmembrane region" description="Helical" evidence="14">
    <location>
        <begin position="12"/>
        <end position="31"/>
    </location>
</feature>
<dbReference type="SUPFAM" id="SSF55785">
    <property type="entry name" value="PYP-like sensor domain (PAS domain)"/>
    <property type="match status" value="1"/>
</dbReference>
<dbReference type="SMART" id="SM00388">
    <property type="entry name" value="HisKA"/>
    <property type="match status" value="1"/>
</dbReference>
<organism evidence="18">
    <name type="scientific">hydrothermal vent metagenome</name>
    <dbReference type="NCBI Taxonomy" id="652676"/>
    <lineage>
        <taxon>unclassified sequences</taxon>
        <taxon>metagenomes</taxon>
        <taxon>ecological metagenomes</taxon>
    </lineage>
</organism>
<feature type="transmembrane region" description="Helical" evidence="14">
    <location>
        <begin position="284"/>
        <end position="306"/>
    </location>
</feature>
<dbReference type="SMART" id="SM00387">
    <property type="entry name" value="HATPase_c"/>
    <property type="match status" value="1"/>
</dbReference>
<keyword evidence="13 14" id="KW-0472">Membrane</keyword>
<feature type="domain" description="PAS" evidence="16">
    <location>
        <begin position="374"/>
        <end position="421"/>
    </location>
</feature>
<dbReference type="Pfam" id="PF00672">
    <property type="entry name" value="HAMP"/>
    <property type="match status" value="1"/>
</dbReference>
<feature type="domain" description="Histidine kinase" evidence="15">
    <location>
        <begin position="506"/>
        <end position="721"/>
    </location>
</feature>
<keyword evidence="11 14" id="KW-1133">Transmembrane helix</keyword>
<evidence type="ECO:0000259" key="15">
    <source>
        <dbReference type="PROSITE" id="PS50109"/>
    </source>
</evidence>
<dbReference type="SMART" id="SM00304">
    <property type="entry name" value="HAMP"/>
    <property type="match status" value="1"/>
</dbReference>
<dbReference type="InterPro" id="IPR004358">
    <property type="entry name" value="Sig_transdc_His_kin-like_C"/>
</dbReference>
<evidence type="ECO:0000256" key="3">
    <source>
        <dbReference type="ARBA" id="ARBA00012438"/>
    </source>
</evidence>
<dbReference type="GO" id="GO:0000155">
    <property type="term" value="F:phosphorelay sensor kinase activity"/>
    <property type="evidence" value="ECO:0007669"/>
    <property type="project" value="InterPro"/>
</dbReference>
<dbReference type="EC" id="2.7.13.3" evidence="3"/>
<dbReference type="InterPro" id="IPR017232">
    <property type="entry name" value="NtrY"/>
</dbReference>
<dbReference type="EMBL" id="UOFN01000050">
    <property type="protein sequence ID" value="VAW75688.1"/>
    <property type="molecule type" value="Genomic_DNA"/>
</dbReference>
<evidence type="ECO:0000256" key="8">
    <source>
        <dbReference type="ARBA" id="ARBA00022741"/>
    </source>
</evidence>
<dbReference type="AlphaFoldDB" id="A0A3B0Y4M0"/>